<sequence length="184" mass="20756">MHHPCFSDLYPQVWLMTDQRNDAALEKSIANLPRGSGIIFRHYHLDKDARYKRFQSIRNCARRGDHILSLADAPALAQQWGADGVHGRQWKRHKTGDLLHSAPVHNPREIMTAKHGGADLLFLSPAFATRSHPDQTPMGHMQLKHLIALCDKPVILLGGMNMKRFQQREHLGAHGWAAIDALST</sequence>
<evidence type="ECO:0000313" key="3">
    <source>
        <dbReference type="Proteomes" id="UP000663923"/>
    </source>
</evidence>
<dbReference type="RefSeq" id="WP_207986596.1">
    <property type="nucleotide sequence ID" value="NZ_CP071794.1"/>
</dbReference>
<dbReference type="InterPro" id="IPR013785">
    <property type="entry name" value="Aldolase_TIM"/>
</dbReference>
<dbReference type="Gene3D" id="3.20.20.70">
    <property type="entry name" value="Aldolase class I"/>
    <property type="match status" value="1"/>
</dbReference>
<dbReference type="SUPFAM" id="SSF51391">
    <property type="entry name" value="Thiamin phosphate synthase"/>
    <property type="match status" value="1"/>
</dbReference>
<reference evidence="2 3" key="1">
    <citation type="submission" date="2021-03" db="EMBL/GenBank/DDBJ databases">
        <title>Complete genome of Parasphingorhabdus_sp.JHSY0214.</title>
        <authorList>
            <person name="Yoo J.H."/>
            <person name="Bae J.W."/>
        </authorList>
    </citation>
    <scope>NUCLEOTIDE SEQUENCE [LARGE SCALE GENOMIC DNA]</scope>
    <source>
        <strain evidence="2 3">JHSY0214</strain>
    </source>
</reference>
<evidence type="ECO:0000259" key="1">
    <source>
        <dbReference type="Pfam" id="PF02581"/>
    </source>
</evidence>
<proteinExistence type="predicted"/>
<gene>
    <name evidence="2" type="ORF">J4G78_10890</name>
</gene>
<dbReference type="EMBL" id="CP071794">
    <property type="protein sequence ID" value="QTD54762.1"/>
    <property type="molecule type" value="Genomic_DNA"/>
</dbReference>
<dbReference type="InterPro" id="IPR036206">
    <property type="entry name" value="ThiamineP_synth_sf"/>
</dbReference>
<keyword evidence="3" id="KW-1185">Reference proteome</keyword>
<evidence type="ECO:0000313" key="2">
    <source>
        <dbReference type="EMBL" id="QTD54762.1"/>
    </source>
</evidence>
<dbReference type="CDD" id="cd00564">
    <property type="entry name" value="TMP_TenI"/>
    <property type="match status" value="1"/>
</dbReference>
<dbReference type="InterPro" id="IPR022998">
    <property type="entry name" value="ThiamineP_synth_TenI"/>
</dbReference>
<organism evidence="2 3">
    <name type="scientific">Parasphingorhabdus cellanae</name>
    <dbReference type="NCBI Taxonomy" id="2806553"/>
    <lineage>
        <taxon>Bacteria</taxon>
        <taxon>Pseudomonadati</taxon>
        <taxon>Pseudomonadota</taxon>
        <taxon>Alphaproteobacteria</taxon>
        <taxon>Sphingomonadales</taxon>
        <taxon>Sphingomonadaceae</taxon>
        <taxon>Parasphingorhabdus</taxon>
    </lineage>
</organism>
<name>A0ABX7T3V4_9SPHN</name>
<protein>
    <submittedName>
        <fullName evidence="2">Thiamine phosphate synthase</fullName>
    </submittedName>
</protein>
<accession>A0ABX7T3V4</accession>
<dbReference type="Proteomes" id="UP000663923">
    <property type="component" value="Chromosome"/>
</dbReference>
<feature type="domain" description="Thiamine phosphate synthase/TenI" evidence="1">
    <location>
        <begin position="29"/>
        <end position="182"/>
    </location>
</feature>
<dbReference type="Pfam" id="PF02581">
    <property type="entry name" value="TMP-TENI"/>
    <property type="match status" value="1"/>
</dbReference>